<dbReference type="EMBL" id="MSZS01000001">
    <property type="protein sequence ID" value="PKX99076.1"/>
    <property type="molecule type" value="Genomic_DNA"/>
</dbReference>
<evidence type="ECO:0000256" key="1">
    <source>
        <dbReference type="SAM" id="MobiDB-lite"/>
    </source>
</evidence>
<dbReference type="OrthoDB" id="4493100at2759"/>
<evidence type="ECO:0000313" key="3">
    <source>
        <dbReference type="Proteomes" id="UP000234474"/>
    </source>
</evidence>
<reference evidence="3" key="1">
    <citation type="journal article" date="2018" name="Proc. Natl. Acad. Sci. U.S.A.">
        <title>Linking secondary metabolites to gene clusters through genome sequencing of six diverse Aspergillus species.</title>
        <authorList>
            <person name="Kaerboelling I."/>
            <person name="Vesth T.C."/>
            <person name="Frisvad J.C."/>
            <person name="Nybo J.L."/>
            <person name="Theobald S."/>
            <person name="Kuo A."/>
            <person name="Bowyer P."/>
            <person name="Matsuda Y."/>
            <person name="Mondo S."/>
            <person name="Lyhne E.K."/>
            <person name="Kogle M.E."/>
            <person name="Clum A."/>
            <person name="Lipzen A."/>
            <person name="Salamov A."/>
            <person name="Ngan C.Y."/>
            <person name="Daum C."/>
            <person name="Chiniquy J."/>
            <person name="Barry K."/>
            <person name="LaButti K."/>
            <person name="Haridas S."/>
            <person name="Simmons B.A."/>
            <person name="Magnuson J.K."/>
            <person name="Mortensen U.H."/>
            <person name="Larsen T.O."/>
            <person name="Grigoriev I.V."/>
            <person name="Baker S.E."/>
            <person name="Andersen M.R."/>
        </authorList>
    </citation>
    <scope>NUCLEOTIDE SEQUENCE [LARGE SCALE GENOMIC DNA]</scope>
    <source>
        <strain evidence="3">IBT 16806</strain>
    </source>
</reference>
<dbReference type="RefSeq" id="XP_024687671.1">
    <property type="nucleotide sequence ID" value="XM_024830982.1"/>
</dbReference>
<dbReference type="GeneID" id="36538319"/>
<proteinExistence type="predicted"/>
<accession>A0A2I1CN85</accession>
<sequence length="147" mass="16638">MATNQSTQSPQPTEPITQPTPASNAQAAYVHILFDVKASPKKLKPIVLESLHHKIYHRDVKIYHSFEVMKNAGAVRRGNVIVSLNAEGMNEDQIVMAARTKIQHLSMDWDKNELAGEELFLVIENKAWSSGWGLMPYSAWKEQAKRR</sequence>
<name>A0A2I1CN85_ASPN1</name>
<protein>
    <submittedName>
        <fullName evidence="2">Uncharacterized protein</fullName>
    </submittedName>
</protein>
<dbReference type="AlphaFoldDB" id="A0A2I1CN85"/>
<keyword evidence="3" id="KW-1185">Reference proteome</keyword>
<evidence type="ECO:0000313" key="2">
    <source>
        <dbReference type="EMBL" id="PKX99076.1"/>
    </source>
</evidence>
<dbReference type="Proteomes" id="UP000234474">
    <property type="component" value="Unassembled WGS sequence"/>
</dbReference>
<feature type="compositionally biased region" description="Low complexity" evidence="1">
    <location>
        <begin position="1"/>
        <end position="21"/>
    </location>
</feature>
<dbReference type="VEuPathDB" id="FungiDB:P174DRAFT_500639"/>
<feature type="region of interest" description="Disordered" evidence="1">
    <location>
        <begin position="1"/>
        <end position="22"/>
    </location>
</feature>
<comment type="caution">
    <text evidence="2">The sequence shown here is derived from an EMBL/GenBank/DDBJ whole genome shotgun (WGS) entry which is preliminary data.</text>
</comment>
<gene>
    <name evidence="2" type="ORF">P174DRAFT_500639</name>
</gene>
<organism evidence="2 3">
    <name type="scientific">Aspergillus novofumigatus (strain IBT 16806)</name>
    <dbReference type="NCBI Taxonomy" id="1392255"/>
    <lineage>
        <taxon>Eukaryota</taxon>
        <taxon>Fungi</taxon>
        <taxon>Dikarya</taxon>
        <taxon>Ascomycota</taxon>
        <taxon>Pezizomycotina</taxon>
        <taxon>Eurotiomycetes</taxon>
        <taxon>Eurotiomycetidae</taxon>
        <taxon>Eurotiales</taxon>
        <taxon>Aspergillaceae</taxon>
        <taxon>Aspergillus</taxon>
        <taxon>Aspergillus subgen. Fumigati</taxon>
    </lineage>
</organism>